<feature type="domain" description="Beta-lactamase hydrolase-like protein phosphatase-like" evidence="1">
    <location>
        <begin position="2"/>
        <end position="108"/>
    </location>
</feature>
<accession>A0A6N1V9B7</accession>
<evidence type="ECO:0000313" key="2">
    <source>
        <dbReference type="EMBL" id="QKV17591.1"/>
    </source>
</evidence>
<name>A0A6N1V9B7_9HYPH</name>
<dbReference type="AlphaFoldDB" id="A0A6N1V9B7"/>
<dbReference type="GO" id="GO:0016787">
    <property type="term" value="F:hydrolase activity"/>
    <property type="evidence" value="ECO:0007669"/>
    <property type="project" value="InterPro"/>
</dbReference>
<dbReference type="Proteomes" id="UP000509367">
    <property type="component" value="Chromosome"/>
</dbReference>
<dbReference type="RefSeq" id="WP_175275488.1">
    <property type="nucleotide sequence ID" value="NZ_CP054836.1"/>
</dbReference>
<evidence type="ECO:0000259" key="1">
    <source>
        <dbReference type="Pfam" id="PF04273"/>
    </source>
</evidence>
<organism evidence="2 3">
    <name type="scientific">Oricola thermophila</name>
    <dbReference type="NCBI Taxonomy" id="2742145"/>
    <lineage>
        <taxon>Bacteria</taxon>
        <taxon>Pseudomonadati</taxon>
        <taxon>Pseudomonadota</taxon>
        <taxon>Alphaproteobacteria</taxon>
        <taxon>Hyphomicrobiales</taxon>
        <taxon>Ahrensiaceae</taxon>
        <taxon>Oricola</taxon>
    </lineage>
</organism>
<dbReference type="EMBL" id="CP054836">
    <property type="protein sequence ID" value="QKV17591.1"/>
    <property type="molecule type" value="Genomic_DNA"/>
</dbReference>
<dbReference type="KEGG" id="orm:HTY61_03440"/>
<dbReference type="NCBIfam" id="TIGR01244">
    <property type="entry name" value="TIGR01244 family sulfur transferase"/>
    <property type="match status" value="1"/>
</dbReference>
<gene>
    <name evidence="2" type="ORF">HTY61_03440</name>
</gene>
<keyword evidence="3" id="KW-1185">Reference proteome</keyword>
<dbReference type="Gene3D" id="3.90.190.10">
    <property type="entry name" value="Protein tyrosine phosphatase superfamily"/>
    <property type="match status" value="1"/>
</dbReference>
<dbReference type="SUPFAM" id="SSF52799">
    <property type="entry name" value="(Phosphotyrosine protein) phosphatases II"/>
    <property type="match status" value="1"/>
</dbReference>
<sequence>MDIRWLDEKVAVCAQIAPHHMEELARAGFRTVVCNRPDGEDPGQPTFDEIAAAARAAGLTVTFQPITSANMNMDSARAFADAVGGSDGPVFAYCRTGTRCTMLWTMAGILAGKPKDELRDAAARAGYDMASLLDRLPG</sequence>
<protein>
    <submittedName>
        <fullName evidence="2">TIGR01244 family phosphatase</fullName>
    </submittedName>
</protein>
<dbReference type="InterPro" id="IPR005939">
    <property type="entry name" value="BLH_phosphatase-like"/>
</dbReference>
<reference evidence="2 3" key="1">
    <citation type="submission" date="2020-06" db="EMBL/GenBank/DDBJ databases">
        <title>Oricola thermophila sp. nov. isolated from a tidal sediments.</title>
        <authorList>
            <person name="Kwon K.K."/>
            <person name="Yang S.-H."/>
            <person name="Park M.-J."/>
        </authorList>
    </citation>
    <scope>NUCLEOTIDE SEQUENCE [LARGE SCALE GENOMIC DNA]</scope>
    <source>
        <strain evidence="2 3">MEBiC13590</strain>
    </source>
</reference>
<dbReference type="InterPro" id="IPR029021">
    <property type="entry name" value="Prot-tyrosine_phosphatase-like"/>
</dbReference>
<proteinExistence type="predicted"/>
<evidence type="ECO:0000313" key="3">
    <source>
        <dbReference type="Proteomes" id="UP000509367"/>
    </source>
</evidence>
<dbReference type="Pfam" id="PF04273">
    <property type="entry name" value="BLH_phosphatase"/>
    <property type="match status" value="1"/>
</dbReference>